<name>A0ABX2A713_9MICO</name>
<protein>
    <recommendedName>
        <fullName evidence="3">F5/8 type C domain-containing protein</fullName>
    </recommendedName>
</protein>
<accession>A0ABX2A713</accession>
<sequence>MLDHPRRAWSASCLTVAALVVTAGLATTAGAAAAPASTEPGSTVPAPDGTAWPDADGHPIMAHGGSVVTVSEAEVGLDITGDGTQDQDVHLWYGEDKTNATRPVDGVRGYWSTDLATWHDLGRVLPTHQHFTLTVEDGEVQVDPAKVEALKDVANKTAPDDGSTQEQIDEAKAFVAPYVETWADEANGVAASYDEDNLANASYRLNGNINIVERPKMLWNAKTSKFVIIYHADGPLATSTELRRWVDGGGDPADRDLGSRYGRAEIGFATSDTPWGPFRLVNTTKMNWAEGVPPAGREGDSRDMTVFQDEGEHAVDPVADDAYAVYSSEMNKWMYVSRLNAEYTGPLAEGTDATLGEDFSNRVLPDFSREASAVFKTGGWYYMITSGTDGWASTPVVAYRSRSMITPTEAVVGNHDGHPATGQWERLGNPCVGAADRDDVGTADPAMCFDSQPTFVITLDQEAGHFVYMGDRWKIDPSTGSAGQGSRYVWAPVQVDSQTGDLTIENVGPWDPRNETLFRPLEPVAPLELEASTEDRDDFDPTFDVVVDGVRYDDLTARWSPASLDAAFSAPGTYPLEGHVAGDGPLAGRHVTATVDVTGPANLCTEPGTTVSASFHQTDYGTFPAQAACDGDHATTWSTWASGSGKQDRVSFTISLADRHRVGSVRFTSTEGTIASVGVEHQDADGSWRPVSSPSGTVAAPGAQTRISFEPVVTSGVRLTFDTPGSWLKIPEIVLPGPTGDGPQATTEAEVRCLGGRALLAVRAVNTSDGPVDVTLGSAYGTRDVADVAPGASAYQTFATRQASVEAGSVTVTVTDPTGRTAVVPTTHAGADCS</sequence>
<dbReference type="Pfam" id="PF00754">
    <property type="entry name" value="F5_F8_type_C"/>
    <property type="match status" value="1"/>
</dbReference>
<keyword evidence="5" id="KW-1185">Reference proteome</keyword>
<comment type="caution">
    <text evidence="4">The sequence shown here is derived from an EMBL/GenBank/DDBJ whole genome shotgun (WGS) entry which is preliminary data.</text>
</comment>
<organism evidence="4 5">
    <name type="scientific">Isoptericola halotolerans</name>
    <dbReference type="NCBI Taxonomy" id="300560"/>
    <lineage>
        <taxon>Bacteria</taxon>
        <taxon>Bacillati</taxon>
        <taxon>Actinomycetota</taxon>
        <taxon>Actinomycetes</taxon>
        <taxon>Micrococcales</taxon>
        <taxon>Promicromonosporaceae</taxon>
        <taxon>Isoptericola</taxon>
    </lineage>
</organism>
<evidence type="ECO:0000256" key="1">
    <source>
        <dbReference type="SAM" id="MobiDB-lite"/>
    </source>
</evidence>
<dbReference type="PANTHER" id="PTHR22925:SF3">
    <property type="entry name" value="GLYCOSYL HYDROLASE FAMILY PROTEIN 43"/>
    <property type="match status" value="1"/>
</dbReference>
<evidence type="ECO:0000256" key="2">
    <source>
        <dbReference type="SAM" id="SignalP"/>
    </source>
</evidence>
<feature type="signal peptide" evidence="2">
    <location>
        <begin position="1"/>
        <end position="33"/>
    </location>
</feature>
<feature type="domain" description="F5/8 type C" evidence="3">
    <location>
        <begin position="616"/>
        <end position="730"/>
    </location>
</feature>
<dbReference type="Proteomes" id="UP000757540">
    <property type="component" value="Unassembled WGS sequence"/>
</dbReference>
<dbReference type="CDD" id="cd18825">
    <property type="entry name" value="GH43_CtGH43-like"/>
    <property type="match status" value="1"/>
</dbReference>
<feature type="chain" id="PRO_5046050401" description="F5/8 type C domain-containing protein" evidence="2">
    <location>
        <begin position="34"/>
        <end position="834"/>
    </location>
</feature>
<dbReference type="InterPro" id="IPR000421">
    <property type="entry name" value="FA58C"/>
</dbReference>
<dbReference type="EMBL" id="JABEZU010000004">
    <property type="protein sequence ID" value="NOV98584.1"/>
    <property type="molecule type" value="Genomic_DNA"/>
</dbReference>
<reference evidence="4 5" key="1">
    <citation type="submission" date="2020-05" db="EMBL/GenBank/DDBJ databases">
        <title>Genomic Encyclopedia of Type Strains, Phase III (KMG-III): the genomes of soil and plant-associated and newly described type strains.</title>
        <authorList>
            <person name="Whitman W."/>
        </authorList>
    </citation>
    <scope>NUCLEOTIDE SEQUENCE [LARGE SCALE GENOMIC DNA]</scope>
    <source>
        <strain evidence="4 5">KCTC 19046</strain>
    </source>
</reference>
<dbReference type="RefSeq" id="WP_171784798.1">
    <property type="nucleotide sequence ID" value="NZ_BAAAML010000003.1"/>
</dbReference>
<dbReference type="PANTHER" id="PTHR22925">
    <property type="entry name" value="GLYCOSYL HYDROLASE 43 FAMILY MEMBER"/>
    <property type="match status" value="1"/>
</dbReference>
<feature type="region of interest" description="Disordered" evidence="1">
    <location>
        <begin position="32"/>
        <end position="55"/>
    </location>
</feature>
<dbReference type="SUPFAM" id="SSF49785">
    <property type="entry name" value="Galactose-binding domain-like"/>
    <property type="match status" value="1"/>
</dbReference>
<dbReference type="Gene3D" id="2.60.120.260">
    <property type="entry name" value="Galactose-binding domain-like"/>
    <property type="match status" value="1"/>
</dbReference>
<dbReference type="SUPFAM" id="SSF75005">
    <property type="entry name" value="Arabinanase/levansucrase/invertase"/>
    <property type="match status" value="1"/>
</dbReference>
<evidence type="ECO:0000259" key="3">
    <source>
        <dbReference type="Pfam" id="PF00754"/>
    </source>
</evidence>
<proteinExistence type="predicted"/>
<keyword evidence="2" id="KW-0732">Signal</keyword>
<gene>
    <name evidence="4" type="ORF">HDG69_003179</name>
</gene>
<feature type="compositionally biased region" description="Low complexity" evidence="1">
    <location>
        <begin position="32"/>
        <end position="43"/>
    </location>
</feature>
<evidence type="ECO:0000313" key="4">
    <source>
        <dbReference type="EMBL" id="NOV98584.1"/>
    </source>
</evidence>
<dbReference type="InterPro" id="IPR023296">
    <property type="entry name" value="Glyco_hydro_beta-prop_sf"/>
</dbReference>
<dbReference type="InterPro" id="IPR008979">
    <property type="entry name" value="Galactose-bd-like_sf"/>
</dbReference>
<dbReference type="Gene3D" id="2.115.10.20">
    <property type="entry name" value="Glycosyl hydrolase domain, family 43"/>
    <property type="match status" value="1"/>
</dbReference>
<evidence type="ECO:0000313" key="5">
    <source>
        <dbReference type="Proteomes" id="UP000757540"/>
    </source>
</evidence>